<gene>
    <name evidence="2" type="primary">ywqF</name>
    <name evidence="2" type="ORF">RUM4293_01100</name>
</gene>
<evidence type="ECO:0000313" key="2">
    <source>
        <dbReference type="EMBL" id="CUH42214.1"/>
    </source>
</evidence>
<name>A0A0P1E3X6_9RHOB</name>
<dbReference type="GO" id="GO:0051287">
    <property type="term" value="F:NAD binding"/>
    <property type="evidence" value="ECO:0007669"/>
    <property type="project" value="InterPro"/>
</dbReference>
<organism evidence="2 3">
    <name type="scientific">Ruegeria atlantica</name>
    <dbReference type="NCBI Taxonomy" id="81569"/>
    <lineage>
        <taxon>Bacteria</taxon>
        <taxon>Pseudomonadati</taxon>
        <taxon>Pseudomonadota</taxon>
        <taxon>Alphaproteobacteria</taxon>
        <taxon>Rhodobacterales</taxon>
        <taxon>Roseobacteraceae</taxon>
        <taxon>Ruegeria</taxon>
    </lineage>
</organism>
<sequence>MIDKIREACDDHFNNKTVAMLGATFKSNIDDMRDAPSLPIVPALIGGGARVRAADEIQVICAQHAVHLAPNGLQLHACIREIRI</sequence>
<reference evidence="3" key="1">
    <citation type="submission" date="2015-09" db="EMBL/GenBank/DDBJ databases">
        <authorList>
            <person name="Rodrigo-Torres L."/>
            <person name="Arahal D.R."/>
        </authorList>
    </citation>
    <scope>NUCLEOTIDE SEQUENCE [LARGE SCALE GENOMIC DNA]</scope>
    <source>
        <strain evidence="3">CECT 4293</strain>
    </source>
</reference>
<proteinExistence type="predicted"/>
<feature type="domain" description="UDP-glucose/GDP-mannose dehydrogenase C-terminal" evidence="1">
    <location>
        <begin position="19"/>
        <end position="83"/>
    </location>
</feature>
<dbReference type="SUPFAM" id="SSF52413">
    <property type="entry name" value="UDP-glucose/GDP-mannose dehydrogenase C-terminal domain"/>
    <property type="match status" value="1"/>
</dbReference>
<keyword evidence="2" id="KW-0560">Oxidoreductase</keyword>
<evidence type="ECO:0000313" key="3">
    <source>
        <dbReference type="Proteomes" id="UP000050786"/>
    </source>
</evidence>
<dbReference type="InterPro" id="IPR014027">
    <property type="entry name" value="UDP-Glc/GDP-Man_DH_C"/>
</dbReference>
<dbReference type="Pfam" id="PF03720">
    <property type="entry name" value="UDPG_MGDP_dh_C"/>
    <property type="match status" value="1"/>
</dbReference>
<dbReference type="EMBL" id="CYPS01000014">
    <property type="protein sequence ID" value="CUH42214.1"/>
    <property type="molecule type" value="Genomic_DNA"/>
</dbReference>
<dbReference type="InterPro" id="IPR036220">
    <property type="entry name" value="UDP-Glc/GDP-Man_DH_C_sf"/>
</dbReference>
<dbReference type="EC" id="1.1.1.22" evidence="2"/>
<dbReference type="SMART" id="SM00984">
    <property type="entry name" value="UDPG_MGDP_dh_C"/>
    <property type="match status" value="1"/>
</dbReference>
<dbReference type="RefSeq" id="WP_373444383.1">
    <property type="nucleotide sequence ID" value="NZ_CYPS01000014.1"/>
</dbReference>
<protein>
    <submittedName>
        <fullName evidence="2">UDP-glucose 6-dehydrogenase YwqF</fullName>
        <ecNumber evidence="2">1.1.1.22</ecNumber>
    </submittedName>
</protein>
<dbReference type="AlphaFoldDB" id="A0A0P1E3X6"/>
<accession>A0A0P1E3X6</accession>
<dbReference type="Proteomes" id="UP000050786">
    <property type="component" value="Unassembled WGS sequence"/>
</dbReference>
<dbReference type="GO" id="GO:0003979">
    <property type="term" value="F:UDP-glucose 6-dehydrogenase activity"/>
    <property type="evidence" value="ECO:0007669"/>
    <property type="project" value="UniProtKB-EC"/>
</dbReference>
<dbReference type="Gene3D" id="3.40.50.720">
    <property type="entry name" value="NAD(P)-binding Rossmann-like Domain"/>
    <property type="match status" value="1"/>
</dbReference>
<evidence type="ECO:0000259" key="1">
    <source>
        <dbReference type="SMART" id="SM00984"/>
    </source>
</evidence>
<keyword evidence="3" id="KW-1185">Reference proteome</keyword>